<keyword evidence="1" id="KW-1133">Transmembrane helix</keyword>
<keyword evidence="1" id="KW-0472">Membrane</keyword>
<evidence type="ECO:0000313" key="2">
    <source>
        <dbReference type="EMBL" id="SUC36828.1"/>
    </source>
</evidence>
<dbReference type="OrthoDB" id="7066218at2"/>
<evidence type="ECO:0000256" key="1">
    <source>
        <dbReference type="SAM" id="Phobius"/>
    </source>
</evidence>
<evidence type="ECO:0000313" key="3">
    <source>
        <dbReference type="Proteomes" id="UP000255129"/>
    </source>
</evidence>
<protein>
    <submittedName>
        <fullName evidence="2">Uncharacterized protein</fullName>
    </submittedName>
</protein>
<dbReference type="EMBL" id="UGUA01000002">
    <property type="protein sequence ID" value="SUC36828.1"/>
    <property type="molecule type" value="Genomic_DNA"/>
</dbReference>
<feature type="transmembrane region" description="Helical" evidence="1">
    <location>
        <begin position="311"/>
        <end position="335"/>
    </location>
</feature>
<sequence>MGVQYFHVKLVQCDYQNVTPVGMVRLIASDKVFFFNAEDFENSQIFLERLNKDDTLIISAEQLNDGSYWLKWVYHPEHGRLEPDRNLKFDKGLVKQYLLSFGLVALFIPAFFCVFNDEESTWLIVLGSLLAMAAFVGGVLLFMCISQTFTIFSRKRKTILRALDLVIAGKFQVNSGENLIQIEGIKNPHSKPLKIDHRKQKPIPETSLQVTKGKVNLKSIKTIEYYYRGGTYTRNEIELQVNKSHLNLKLDASKPFFNNHSFFLAQGDEVEVYHSKVENGFPDSVVFGMYNHQDDLAYTLSARGMAQERGLYLALWGITGIILALFLAMFGAMAISDVVDRGSHWDYWDWLYLLDNDLIFIGFASSITLGISFLIALGMAAYYRFSKRGNGYYQTQAILSLLRCQQGKDAYVMEVR</sequence>
<gene>
    <name evidence="2" type="ORF">NCTC12026_03271</name>
</gene>
<organism evidence="2 3">
    <name type="scientific">Providencia rustigianii</name>
    <dbReference type="NCBI Taxonomy" id="158850"/>
    <lineage>
        <taxon>Bacteria</taxon>
        <taxon>Pseudomonadati</taxon>
        <taxon>Pseudomonadota</taxon>
        <taxon>Gammaproteobacteria</taxon>
        <taxon>Enterobacterales</taxon>
        <taxon>Morganellaceae</taxon>
        <taxon>Providencia</taxon>
    </lineage>
</organism>
<name>A0A379G773_9GAMM</name>
<keyword evidence="1" id="KW-0812">Transmembrane</keyword>
<feature type="transmembrane region" description="Helical" evidence="1">
    <location>
        <begin position="358"/>
        <end position="383"/>
    </location>
</feature>
<dbReference type="AlphaFoldDB" id="A0A379G773"/>
<dbReference type="RefSeq" id="WP_006814275.1">
    <property type="nucleotide sequence ID" value="NZ_AP018946.1"/>
</dbReference>
<reference evidence="2 3" key="1">
    <citation type="submission" date="2018-06" db="EMBL/GenBank/DDBJ databases">
        <authorList>
            <consortium name="Pathogen Informatics"/>
            <person name="Doyle S."/>
        </authorList>
    </citation>
    <scope>NUCLEOTIDE SEQUENCE [LARGE SCALE GENOMIC DNA]</scope>
    <source>
        <strain evidence="2 3">NCTC12026</strain>
    </source>
</reference>
<feature type="transmembrane region" description="Helical" evidence="1">
    <location>
        <begin position="97"/>
        <end position="115"/>
    </location>
</feature>
<accession>A0A379G773</accession>
<dbReference type="Proteomes" id="UP000255129">
    <property type="component" value="Unassembled WGS sequence"/>
</dbReference>
<feature type="transmembrane region" description="Helical" evidence="1">
    <location>
        <begin position="121"/>
        <end position="145"/>
    </location>
</feature>
<proteinExistence type="predicted"/>